<evidence type="ECO:0000313" key="2">
    <source>
        <dbReference type="Proteomes" id="UP000663874"/>
    </source>
</evidence>
<name>A0A820NB51_9BILA</name>
<protein>
    <submittedName>
        <fullName evidence="1">Uncharacterized protein</fullName>
    </submittedName>
</protein>
<reference evidence="1" key="1">
    <citation type="submission" date="2021-02" db="EMBL/GenBank/DDBJ databases">
        <authorList>
            <person name="Nowell W R."/>
        </authorList>
    </citation>
    <scope>NUCLEOTIDE SEQUENCE</scope>
</reference>
<gene>
    <name evidence="1" type="ORF">FNK824_LOCUS43549</name>
</gene>
<evidence type="ECO:0000313" key="1">
    <source>
        <dbReference type="EMBL" id="CAF4388746.1"/>
    </source>
</evidence>
<accession>A0A820NB51</accession>
<dbReference type="EMBL" id="CAJOBE010061821">
    <property type="protein sequence ID" value="CAF4388746.1"/>
    <property type="molecule type" value="Genomic_DNA"/>
</dbReference>
<dbReference type="AlphaFoldDB" id="A0A820NB51"/>
<organism evidence="1 2">
    <name type="scientific">Rotaria sordida</name>
    <dbReference type="NCBI Taxonomy" id="392033"/>
    <lineage>
        <taxon>Eukaryota</taxon>
        <taxon>Metazoa</taxon>
        <taxon>Spiralia</taxon>
        <taxon>Gnathifera</taxon>
        <taxon>Rotifera</taxon>
        <taxon>Eurotatoria</taxon>
        <taxon>Bdelloidea</taxon>
        <taxon>Philodinida</taxon>
        <taxon>Philodinidae</taxon>
        <taxon>Rotaria</taxon>
    </lineage>
</organism>
<feature type="non-terminal residue" evidence="1">
    <location>
        <position position="1"/>
    </location>
</feature>
<dbReference type="Proteomes" id="UP000663874">
    <property type="component" value="Unassembled WGS sequence"/>
</dbReference>
<comment type="caution">
    <text evidence="1">The sequence shown here is derived from an EMBL/GenBank/DDBJ whole genome shotgun (WGS) entry which is preliminary data.</text>
</comment>
<sequence length="24" mass="2417">GDVNCASFVAGIIEAVLCLNGFTC</sequence>
<proteinExistence type="predicted"/>